<dbReference type="Pfam" id="PF03976">
    <property type="entry name" value="PPK2"/>
    <property type="match status" value="1"/>
</dbReference>
<evidence type="ECO:0000259" key="3">
    <source>
        <dbReference type="Pfam" id="PF03976"/>
    </source>
</evidence>
<accession>A0A3N0GNX5</accession>
<name>A0A3N0GNX5_9ACTN</name>
<dbReference type="RefSeq" id="WP_123223581.1">
    <property type="nucleotide sequence ID" value="NZ_RJSF01000040.1"/>
</dbReference>
<dbReference type="InterPro" id="IPR027417">
    <property type="entry name" value="P-loop_NTPase"/>
</dbReference>
<keyword evidence="1" id="KW-0808">Transferase</keyword>
<dbReference type="PANTHER" id="PTHR34383:SF3">
    <property type="entry name" value="POLYPHOSPHATE:AMP PHOSPHOTRANSFERASE"/>
    <property type="match status" value="1"/>
</dbReference>
<feature type="domain" description="Polyphosphate kinase-2-related" evidence="3">
    <location>
        <begin position="41"/>
        <end position="266"/>
    </location>
</feature>
<dbReference type="NCBIfam" id="TIGR03709">
    <property type="entry name" value="PPK2_rel_1"/>
    <property type="match status" value="1"/>
</dbReference>
<organism evidence="4 5">
    <name type="scientific">Nocardioides pocheonensis</name>
    <dbReference type="NCBI Taxonomy" id="661485"/>
    <lineage>
        <taxon>Bacteria</taxon>
        <taxon>Bacillati</taxon>
        <taxon>Actinomycetota</taxon>
        <taxon>Actinomycetes</taxon>
        <taxon>Propionibacteriales</taxon>
        <taxon>Nocardioidaceae</taxon>
        <taxon>Nocardioides</taxon>
    </lineage>
</organism>
<dbReference type="GO" id="GO:0006797">
    <property type="term" value="P:polyphosphate metabolic process"/>
    <property type="evidence" value="ECO:0007669"/>
    <property type="project" value="InterPro"/>
</dbReference>
<dbReference type="EMBL" id="RJSF01000040">
    <property type="protein sequence ID" value="RNM14174.1"/>
    <property type="molecule type" value="Genomic_DNA"/>
</dbReference>
<gene>
    <name evidence="4" type="ORF">EFL26_14710</name>
</gene>
<comment type="caution">
    <text evidence="4">The sequence shown here is derived from an EMBL/GenBank/DDBJ whole genome shotgun (WGS) entry which is preliminary data.</text>
</comment>
<proteinExistence type="predicted"/>
<evidence type="ECO:0000256" key="1">
    <source>
        <dbReference type="ARBA" id="ARBA00022679"/>
    </source>
</evidence>
<dbReference type="InterPro" id="IPR022488">
    <property type="entry name" value="PPK2-related"/>
</dbReference>
<sequence length="288" mass="32214">MSKRSEGPLGSSIGQLLRLPPGPVDLSAIDTNGKPGFEDGKAEGKKALAALGAELAELQERLFAQAYTGASRQRLLLVLQGMDTSGKGGILSHTAGLLDVSGLALKSFKKPTEEELAHDFLWRIERALPAPGEIGIFDRSHYEDVLVVKVHGLAEPDEIERRYTAINVFERKLTDTGTTLVKCMLHVSADEQRKRFLARLDDPTKQWKFKPGDVDERGHWAEYQAAYETALERCNPENAPWYVVPSDRKWYRNWAIAQLLLEHLRALDLQWPTPDYDVAEQRARLGSA</sequence>
<dbReference type="GO" id="GO:0008976">
    <property type="term" value="F:polyphosphate kinase activity"/>
    <property type="evidence" value="ECO:0007669"/>
    <property type="project" value="InterPro"/>
</dbReference>
<keyword evidence="5" id="KW-1185">Reference proteome</keyword>
<dbReference type="SUPFAM" id="SSF52540">
    <property type="entry name" value="P-loop containing nucleoside triphosphate hydrolases"/>
    <property type="match status" value="1"/>
</dbReference>
<protein>
    <submittedName>
        <fullName evidence="4">Polyphosphate kinase 2 family protein</fullName>
    </submittedName>
</protein>
<dbReference type="OrthoDB" id="9775224at2"/>
<dbReference type="PIRSF" id="PIRSF028756">
    <property type="entry name" value="PPK2_prd"/>
    <property type="match status" value="1"/>
</dbReference>
<dbReference type="PANTHER" id="PTHR34383">
    <property type="entry name" value="POLYPHOSPHATE:AMP PHOSPHOTRANSFERASE-RELATED"/>
    <property type="match status" value="1"/>
</dbReference>
<dbReference type="Gene3D" id="3.40.50.300">
    <property type="entry name" value="P-loop containing nucleotide triphosphate hydrolases"/>
    <property type="match status" value="1"/>
</dbReference>
<evidence type="ECO:0000256" key="2">
    <source>
        <dbReference type="ARBA" id="ARBA00022777"/>
    </source>
</evidence>
<reference evidence="4 5" key="1">
    <citation type="submission" date="2018-11" db="EMBL/GenBank/DDBJ databases">
        <authorList>
            <person name="Li F."/>
        </authorList>
    </citation>
    <scope>NUCLEOTIDE SEQUENCE [LARGE SCALE GENOMIC DNA]</scope>
    <source>
        <strain evidence="4 5">Gsoil 818</strain>
    </source>
</reference>
<keyword evidence="2 4" id="KW-0418">Kinase</keyword>
<dbReference type="AlphaFoldDB" id="A0A3N0GNX5"/>
<evidence type="ECO:0000313" key="5">
    <source>
        <dbReference type="Proteomes" id="UP000279994"/>
    </source>
</evidence>
<dbReference type="Proteomes" id="UP000279994">
    <property type="component" value="Unassembled WGS sequence"/>
</dbReference>
<evidence type="ECO:0000313" key="4">
    <source>
        <dbReference type="EMBL" id="RNM14174.1"/>
    </source>
</evidence>
<dbReference type="InterPro" id="IPR016898">
    <property type="entry name" value="Polyphosphate_phosphotransfera"/>
</dbReference>
<dbReference type="InterPro" id="IPR022300">
    <property type="entry name" value="PPK2-rel_1"/>
</dbReference>